<dbReference type="GO" id="GO:0051539">
    <property type="term" value="F:4 iron, 4 sulfur cluster binding"/>
    <property type="evidence" value="ECO:0007669"/>
    <property type="project" value="UniProtKB-UniRule"/>
</dbReference>
<dbReference type="PANTHER" id="PTHR11472">
    <property type="entry name" value="DNA REPAIR DEAD HELICASE RAD3/XP-D SUBFAMILY MEMBER"/>
    <property type="match status" value="1"/>
</dbReference>
<dbReference type="GO" id="GO:0006260">
    <property type="term" value="P:DNA replication"/>
    <property type="evidence" value="ECO:0007669"/>
    <property type="project" value="InterPro"/>
</dbReference>
<evidence type="ECO:0000259" key="19">
    <source>
        <dbReference type="PROSITE" id="PS51193"/>
    </source>
</evidence>
<dbReference type="InterPro" id="IPR045028">
    <property type="entry name" value="DinG/Rad3-like"/>
</dbReference>
<evidence type="ECO:0000256" key="10">
    <source>
        <dbReference type="ARBA" id="ARBA00023014"/>
    </source>
</evidence>
<evidence type="ECO:0000256" key="2">
    <source>
        <dbReference type="ARBA" id="ARBA00022485"/>
    </source>
</evidence>
<keyword evidence="7 17" id="KW-0347">Helicase</keyword>
<dbReference type="InterPro" id="IPR049909">
    <property type="entry name" value="Rtel1_HHD"/>
</dbReference>
<dbReference type="InterPro" id="IPR002464">
    <property type="entry name" value="DNA/RNA_helicase_DEAH_CS"/>
</dbReference>
<dbReference type="GO" id="GO:0005634">
    <property type="term" value="C:nucleus"/>
    <property type="evidence" value="ECO:0007669"/>
    <property type="project" value="UniProtKB-SubCell"/>
</dbReference>
<keyword evidence="4 17" id="KW-0547">Nucleotide-binding</keyword>
<evidence type="ECO:0000256" key="18">
    <source>
        <dbReference type="SAM" id="MobiDB-lite"/>
    </source>
</evidence>
<dbReference type="SUPFAM" id="SSF52540">
    <property type="entry name" value="P-loop containing nucleoside triphosphate hydrolases"/>
    <property type="match status" value="1"/>
</dbReference>
<feature type="region of interest" description="Disordered" evidence="18">
    <location>
        <begin position="856"/>
        <end position="889"/>
    </location>
</feature>
<sequence>MPEYMINGVPVNFPFEPYQLQKNYMAKVIECLQNKSNGVLESPTGTGKTLSLLCSSLAWLLFMKSKIPPARAEMLDTLHMPELSNVKNNNLPPEQALALQEQVRNAKVKIIYASRTHSQLSQAMQELKNTSYLFVRAIILGSRDQLCIHGEISKQENNAIKTTLCREEVKSRNCSFYNRVEWAKDRSEVTTVPVLDIEDLVTVGRKMKACPYYLSKELVEQADVIFMPYNYLLDPKARKSNGLTLQNSVIILDEAHNVEKMCEENGSAQIRSTDIAVAIEDTSAVMKVLIDSGGAASTMDGEKQLDFTLDDLALLKEILLNVEKAVDDVSIMFTQGGTTHPGTYIFDLLEKANIKFGNVNVVLQVINALIAHITTTMSNNFVRRGAGLQSMADFLEVVYAGNGPEYRQSVEKCFRVHIEYEESKPSAKGNVKRADGWTATKQNVKTPAKPNAKVINFWCFNPGFGMRQLLDSGARSIILTSGTLAPLKPLISELNMPVAVSLENPHIIDRSQVYVKVITHGPDRVELNSSFKNRSNPEYISSLGRTALSLCPIIPGGLLIFFPSYPLLHKCTEEWQASGIWAQINRIKPIFTEPRGKDSFLSTMTEYYAKVRDPACRGAIFMAVCRGKVSEGLDFADANGRAVMITGLPFPPMMDARVVLKKQYLDTNRTRENELITGNEWYSLEASRAVNQAIGRVIRHKDDYGAILLCDSRFQNQRQQSQLSAWIHSHLRDDRNAPNFGTAVGEMARFFRMMAKFDVPAKVRELGAVKVEGDENLKHSAGQGSSSSSSSSQNTQNGCASEKSSKGLVTIYKRERKDDDEPHRSTAALSDMELVARKKRKIVLVPQMFVKHEPSVTQSVPGPVKHEPELEVNEQGSVPQTQEPRTAPENRVDFLREVKCSLDAGSYKLFLQALAVYNRDSNFVVFMDQMVSCLGAPHLLYLLRAMRRFVKPEHKSQFDTQMEQIML</sequence>
<feature type="binding site" evidence="17">
    <location>
        <position position="174"/>
    </location>
    <ligand>
        <name>[4Fe-4S] cluster</name>
        <dbReference type="ChEBI" id="CHEBI:49883"/>
    </ligand>
</feature>
<dbReference type="AlphaFoldDB" id="A0A182ME41"/>
<dbReference type="InterPro" id="IPR057498">
    <property type="entry name" value="Rtel1_ARCH"/>
</dbReference>
<dbReference type="HAMAP" id="MF_03065">
    <property type="entry name" value="RTEL1"/>
    <property type="match status" value="1"/>
</dbReference>
<comment type="similarity">
    <text evidence="17">Belongs to the helicase family. RAD3/XPD subfamily.</text>
</comment>
<evidence type="ECO:0000256" key="5">
    <source>
        <dbReference type="ARBA" id="ARBA00022763"/>
    </source>
</evidence>
<keyword evidence="9 17" id="KW-0408">Iron</keyword>
<dbReference type="GO" id="GO:0005524">
    <property type="term" value="F:ATP binding"/>
    <property type="evidence" value="ECO:0007669"/>
    <property type="project" value="UniProtKB-UniRule"/>
</dbReference>
<dbReference type="GO" id="GO:0006310">
    <property type="term" value="P:DNA recombination"/>
    <property type="evidence" value="ECO:0007669"/>
    <property type="project" value="InterPro"/>
</dbReference>
<feature type="binding site" evidence="17">
    <location>
        <position position="210"/>
    </location>
    <ligand>
        <name>[4Fe-4S] cluster</name>
        <dbReference type="ChEBI" id="CHEBI:49883"/>
    </ligand>
</feature>
<dbReference type="Pfam" id="PF13307">
    <property type="entry name" value="Helicase_C_2"/>
    <property type="match status" value="1"/>
</dbReference>
<dbReference type="NCBIfam" id="TIGR00604">
    <property type="entry name" value="rad3"/>
    <property type="match status" value="1"/>
</dbReference>
<dbReference type="FunFam" id="3.40.50.300:FF:000431">
    <property type="entry name" value="Regulator of telomere elongation helicase 1"/>
    <property type="match status" value="1"/>
</dbReference>
<comment type="subcellular location">
    <subcellularLocation>
        <location evidence="1 17">Nucleus</location>
    </subcellularLocation>
</comment>
<dbReference type="GO" id="GO:0046872">
    <property type="term" value="F:metal ion binding"/>
    <property type="evidence" value="ECO:0007669"/>
    <property type="project" value="UniProtKB-UniRule"/>
</dbReference>
<dbReference type="EC" id="5.6.2.-" evidence="17"/>
<dbReference type="CDD" id="cd18788">
    <property type="entry name" value="SF2_C_XPD"/>
    <property type="match status" value="1"/>
</dbReference>
<evidence type="ECO:0000256" key="7">
    <source>
        <dbReference type="ARBA" id="ARBA00022806"/>
    </source>
</evidence>
<dbReference type="VEuPathDB" id="VectorBase:ACUA016032"/>
<comment type="function">
    <text evidence="17">A probable ATP-dependent DNA helicase implicated in DNA repair and the maintenance of genomic stability. Acts as an anti-recombinase to counteract toxic recombination and limit crossover during meiosis. Regulates meiotic recombination and crossover homeostasis by physically dissociating strand invasion events and thereby promotes noncrossover repair by meiotic synthesis dependent strand annealing (SDSA) as well as disassembly of D loop recombination intermediates.</text>
</comment>
<evidence type="ECO:0000256" key="13">
    <source>
        <dbReference type="ARBA" id="ARBA00023235"/>
    </source>
</evidence>
<dbReference type="Gene3D" id="3.40.50.300">
    <property type="entry name" value="P-loop containing nucleotide triphosphate hydrolases"/>
    <property type="match status" value="2"/>
</dbReference>
<dbReference type="SMART" id="SM00491">
    <property type="entry name" value="HELICc2"/>
    <property type="match status" value="1"/>
</dbReference>
<dbReference type="GO" id="GO:0010569">
    <property type="term" value="P:regulation of double-strand break repair via homologous recombination"/>
    <property type="evidence" value="ECO:0007669"/>
    <property type="project" value="UniProtKB-UniRule"/>
</dbReference>
<comment type="catalytic activity">
    <reaction evidence="15 17">
        <text>ATP + H2O = ADP + phosphate + H(+)</text>
        <dbReference type="Rhea" id="RHEA:13065"/>
        <dbReference type="ChEBI" id="CHEBI:15377"/>
        <dbReference type="ChEBI" id="CHEBI:15378"/>
        <dbReference type="ChEBI" id="CHEBI:30616"/>
        <dbReference type="ChEBI" id="CHEBI:43474"/>
        <dbReference type="ChEBI" id="CHEBI:456216"/>
    </reaction>
</comment>
<feature type="domain" description="Helicase ATP-binding" evidence="19">
    <location>
        <begin position="7"/>
        <end position="319"/>
    </location>
</feature>
<dbReference type="STRING" id="139723.A0A182ME41"/>
<dbReference type="PANTHER" id="PTHR11472:SF34">
    <property type="entry name" value="REGULATOR OF TELOMERE ELONGATION HELICASE 1"/>
    <property type="match status" value="1"/>
</dbReference>
<dbReference type="EnsemblMetazoa" id="ACUA016032-RA">
    <property type="protein sequence ID" value="ACUA016032-PA"/>
    <property type="gene ID" value="ACUA016032"/>
</dbReference>
<dbReference type="GO" id="GO:0003678">
    <property type="term" value="F:DNA helicase activity"/>
    <property type="evidence" value="ECO:0007669"/>
    <property type="project" value="UniProtKB-UniRule"/>
</dbReference>
<evidence type="ECO:0000313" key="20">
    <source>
        <dbReference type="EnsemblMetazoa" id="ACUA016032-PA"/>
    </source>
</evidence>
<evidence type="ECO:0000256" key="14">
    <source>
        <dbReference type="ARBA" id="ARBA00023242"/>
    </source>
</evidence>
<dbReference type="PROSITE" id="PS51193">
    <property type="entry name" value="HELICASE_ATP_BIND_2"/>
    <property type="match status" value="1"/>
</dbReference>
<dbReference type="Pfam" id="PF23116">
    <property type="entry name" value="HHD_RTEL1"/>
    <property type="match status" value="1"/>
</dbReference>
<dbReference type="GO" id="GO:0003677">
    <property type="term" value="F:DNA binding"/>
    <property type="evidence" value="ECO:0007669"/>
    <property type="project" value="UniProtKB-UniRule"/>
</dbReference>
<feature type="compositionally biased region" description="Polar residues" evidence="18">
    <location>
        <begin position="874"/>
        <end position="884"/>
    </location>
</feature>
<dbReference type="GO" id="GO:0045910">
    <property type="term" value="P:negative regulation of DNA recombination"/>
    <property type="evidence" value="ECO:0007669"/>
    <property type="project" value="TreeGrafter"/>
</dbReference>
<dbReference type="GO" id="GO:0006281">
    <property type="term" value="P:DNA repair"/>
    <property type="evidence" value="ECO:0007669"/>
    <property type="project" value="UniProtKB-UniRule"/>
</dbReference>
<feature type="binding site" evidence="17">
    <location>
        <position position="165"/>
    </location>
    <ligand>
        <name>[4Fe-4S] cluster</name>
        <dbReference type="ChEBI" id="CHEBI:49883"/>
    </ligand>
</feature>
<dbReference type="GO" id="GO:0016887">
    <property type="term" value="F:ATP hydrolysis activity"/>
    <property type="evidence" value="ECO:0007669"/>
    <property type="project" value="RHEA"/>
</dbReference>
<evidence type="ECO:0000256" key="12">
    <source>
        <dbReference type="ARBA" id="ARBA00023204"/>
    </source>
</evidence>
<name>A0A182ME41_9DIPT</name>
<dbReference type="CDD" id="cd13932">
    <property type="entry name" value="HN_RTEL1"/>
    <property type="match status" value="1"/>
</dbReference>
<keyword evidence="21" id="KW-1185">Reference proteome</keyword>
<dbReference type="PROSITE" id="PS00690">
    <property type="entry name" value="DEAH_ATP_HELICASE"/>
    <property type="match status" value="1"/>
</dbReference>
<evidence type="ECO:0000313" key="21">
    <source>
        <dbReference type="Proteomes" id="UP000075883"/>
    </source>
</evidence>
<evidence type="ECO:0000256" key="3">
    <source>
        <dbReference type="ARBA" id="ARBA00022723"/>
    </source>
</evidence>
<organism evidence="20 21">
    <name type="scientific">Anopheles culicifacies</name>
    <dbReference type="NCBI Taxonomy" id="139723"/>
    <lineage>
        <taxon>Eukaryota</taxon>
        <taxon>Metazoa</taxon>
        <taxon>Ecdysozoa</taxon>
        <taxon>Arthropoda</taxon>
        <taxon>Hexapoda</taxon>
        <taxon>Insecta</taxon>
        <taxon>Pterygota</taxon>
        <taxon>Neoptera</taxon>
        <taxon>Endopterygota</taxon>
        <taxon>Diptera</taxon>
        <taxon>Nematocera</taxon>
        <taxon>Culicoidea</taxon>
        <taxon>Culicidae</taxon>
        <taxon>Anophelinae</taxon>
        <taxon>Anopheles</taxon>
        <taxon>culicifacies species complex</taxon>
    </lineage>
</organism>
<dbReference type="InterPro" id="IPR030845">
    <property type="entry name" value="RTEL1"/>
</dbReference>
<keyword evidence="2 17" id="KW-0004">4Fe-4S</keyword>
<dbReference type="InterPro" id="IPR006555">
    <property type="entry name" value="ATP-dep_Helicase_C"/>
</dbReference>
<evidence type="ECO:0000256" key="4">
    <source>
        <dbReference type="ARBA" id="ARBA00022741"/>
    </source>
</evidence>
<feature type="binding site" evidence="17">
    <location>
        <position position="147"/>
    </location>
    <ligand>
        <name>[4Fe-4S] cluster</name>
        <dbReference type="ChEBI" id="CHEBI:49883"/>
    </ligand>
</feature>
<evidence type="ECO:0000256" key="11">
    <source>
        <dbReference type="ARBA" id="ARBA00023125"/>
    </source>
</evidence>
<feature type="region of interest" description="Disordered" evidence="18">
    <location>
        <begin position="777"/>
        <end position="808"/>
    </location>
</feature>
<dbReference type="GO" id="GO:0070182">
    <property type="term" value="F:DNA polymerase binding"/>
    <property type="evidence" value="ECO:0007669"/>
    <property type="project" value="TreeGrafter"/>
</dbReference>
<dbReference type="GO" id="GO:0090657">
    <property type="term" value="P:telomeric loop disassembly"/>
    <property type="evidence" value="ECO:0007669"/>
    <property type="project" value="TreeGrafter"/>
</dbReference>
<keyword evidence="8 17" id="KW-0067">ATP-binding</keyword>
<evidence type="ECO:0000256" key="8">
    <source>
        <dbReference type="ARBA" id="ARBA00022840"/>
    </source>
</evidence>
<proteinExistence type="inferred from homology"/>
<protein>
    <recommendedName>
        <fullName evidence="16 17">Regulator of telomere elongation helicase 1 homolog</fullName>
        <ecNumber evidence="17">5.6.2.-</ecNumber>
    </recommendedName>
</protein>
<evidence type="ECO:0000256" key="6">
    <source>
        <dbReference type="ARBA" id="ARBA00022801"/>
    </source>
</evidence>
<dbReference type="InterPro" id="IPR006554">
    <property type="entry name" value="Helicase-like_DEXD_c2"/>
</dbReference>
<keyword evidence="6 17" id="KW-0378">Hydrolase</keyword>
<dbReference type="Proteomes" id="UP000075883">
    <property type="component" value="Unassembled WGS sequence"/>
</dbReference>
<dbReference type="GO" id="GO:1904430">
    <property type="term" value="P:negative regulation of t-circle formation"/>
    <property type="evidence" value="ECO:0007669"/>
    <property type="project" value="TreeGrafter"/>
</dbReference>
<evidence type="ECO:0000256" key="17">
    <source>
        <dbReference type="HAMAP-Rule" id="MF_03065"/>
    </source>
</evidence>
<evidence type="ECO:0000256" key="9">
    <source>
        <dbReference type="ARBA" id="ARBA00023004"/>
    </source>
</evidence>
<dbReference type="InterPro" id="IPR010614">
    <property type="entry name" value="RAD3-like_helicase_DEAD"/>
</dbReference>
<evidence type="ECO:0000256" key="1">
    <source>
        <dbReference type="ARBA" id="ARBA00004123"/>
    </source>
</evidence>
<dbReference type="EMBL" id="AXCM01014096">
    <property type="status" value="NOT_ANNOTATED_CDS"/>
    <property type="molecule type" value="Genomic_DNA"/>
</dbReference>
<dbReference type="FunFam" id="3.40.50.300:FF:000691">
    <property type="entry name" value="Regulator of telomere elongation helicase 1"/>
    <property type="match status" value="1"/>
</dbReference>
<accession>A0A182ME41</accession>
<keyword evidence="11 17" id="KW-0238">DNA-binding</keyword>
<reference evidence="20" key="2">
    <citation type="submission" date="2020-05" db="UniProtKB">
        <authorList>
            <consortium name="EnsemblMetazoa"/>
        </authorList>
    </citation>
    <scope>IDENTIFICATION</scope>
    <source>
        <strain evidence="20">A-37</strain>
    </source>
</reference>
<dbReference type="InterPro" id="IPR027417">
    <property type="entry name" value="P-loop_NTPase"/>
</dbReference>
<keyword evidence="5 17" id="KW-0227">DNA damage</keyword>
<keyword evidence="3 17" id="KW-0479">Metal-binding</keyword>
<dbReference type="Gene3D" id="1.20.1160.20">
    <property type="match status" value="1"/>
</dbReference>
<dbReference type="InterPro" id="IPR013020">
    <property type="entry name" value="Rad3/Chl1-like"/>
</dbReference>
<keyword evidence="14 17" id="KW-0539">Nucleus</keyword>
<reference evidence="21" key="1">
    <citation type="submission" date="2013-09" db="EMBL/GenBank/DDBJ databases">
        <title>The Genome Sequence of Anopheles culicifacies species A.</title>
        <authorList>
            <consortium name="The Broad Institute Genomics Platform"/>
            <person name="Neafsey D.E."/>
            <person name="Besansky N."/>
            <person name="Howell P."/>
            <person name="Walton C."/>
            <person name="Young S.K."/>
            <person name="Zeng Q."/>
            <person name="Gargeya S."/>
            <person name="Fitzgerald M."/>
            <person name="Haas B."/>
            <person name="Abouelleil A."/>
            <person name="Allen A.W."/>
            <person name="Alvarado L."/>
            <person name="Arachchi H.M."/>
            <person name="Berlin A.M."/>
            <person name="Chapman S.B."/>
            <person name="Gainer-Dewar J."/>
            <person name="Goldberg J."/>
            <person name="Griggs A."/>
            <person name="Gujja S."/>
            <person name="Hansen M."/>
            <person name="Howarth C."/>
            <person name="Imamovic A."/>
            <person name="Ireland A."/>
            <person name="Larimer J."/>
            <person name="McCowan C."/>
            <person name="Murphy C."/>
            <person name="Pearson M."/>
            <person name="Poon T.W."/>
            <person name="Priest M."/>
            <person name="Roberts A."/>
            <person name="Saif S."/>
            <person name="Shea T."/>
            <person name="Sisk P."/>
            <person name="Sykes S."/>
            <person name="Wortman J."/>
            <person name="Nusbaum C."/>
            <person name="Birren B."/>
        </authorList>
    </citation>
    <scope>NUCLEOTIDE SEQUENCE [LARGE SCALE GENOMIC DNA]</scope>
    <source>
        <strain evidence="21">A-37</strain>
    </source>
</reference>
<evidence type="ECO:0000256" key="16">
    <source>
        <dbReference type="ARBA" id="ARBA00073810"/>
    </source>
</evidence>
<dbReference type="InterPro" id="IPR014013">
    <property type="entry name" value="Helic_SF1/SF2_ATP-bd_DinG/Rad3"/>
</dbReference>
<dbReference type="Pfam" id="PF23109">
    <property type="entry name" value="ARCH_RTEL1"/>
    <property type="match status" value="1"/>
</dbReference>
<keyword evidence="12 17" id="KW-0234">DNA repair</keyword>
<dbReference type="SMART" id="SM00488">
    <property type="entry name" value="DEXDc2"/>
    <property type="match status" value="1"/>
</dbReference>
<keyword evidence="10 17" id="KW-0411">Iron-sulfur</keyword>
<keyword evidence="13 17" id="KW-0413">Isomerase</keyword>
<evidence type="ECO:0000256" key="15">
    <source>
        <dbReference type="ARBA" id="ARBA00049360"/>
    </source>
</evidence>
<dbReference type="Pfam" id="PF06733">
    <property type="entry name" value="DEAD_2"/>
    <property type="match status" value="1"/>
</dbReference>